<gene>
    <name evidence="4" type="ordered locus">FraEuI1c_2946</name>
</gene>
<keyword evidence="1" id="KW-0238">DNA-binding</keyword>
<accession>E3JAC0</accession>
<feature type="region of interest" description="Disordered" evidence="2">
    <location>
        <begin position="11"/>
        <end position="30"/>
    </location>
</feature>
<dbReference type="InterPro" id="IPR009061">
    <property type="entry name" value="DNA-bd_dom_put_sf"/>
</dbReference>
<dbReference type="EMBL" id="CP002299">
    <property type="protein sequence ID" value="ADP80971.1"/>
    <property type="molecule type" value="Genomic_DNA"/>
</dbReference>
<evidence type="ECO:0000259" key="3">
    <source>
        <dbReference type="PROSITE" id="PS50937"/>
    </source>
</evidence>
<dbReference type="InParanoid" id="E3JAC0"/>
<dbReference type="HOGENOM" id="CLU_053650_0_0_11"/>
<dbReference type="GO" id="GO:0003677">
    <property type="term" value="F:DNA binding"/>
    <property type="evidence" value="ECO:0007669"/>
    <property type="project" value="UniProtKB-KW"/>
</dbReference>
<evidence type="ECO:0000313" key="5">
    <source>
        <dbReference type="Proteomes" id="UP000002484"/>
    </source>
</evidence>
<dbReference type="PANTHER" id="PTHR30204:SF89">
    <property type="entry name" value="HTH MERR-TYPE DOMAIN-CONTAINING PROTEIN"/>
    <property type="match status" value="1"/>
</dbReference>
<keyword evidence="5" id="KW-1185">Reference proteome</keyword>
<dbReference type="Pfam" id="PF13411">
    <property type="entry name" value="MerR_1"/>
    <property type="match status" value="1"/>
</dbReference>
<dbReference type="Gene3D" id="1.10.1660.10">
    <property type="match status" value="1"/>
</dbReference>
<evidence type="ECO:0000256" key="2">
    <source>
        <dbReference type="SAM" id="MobiDB-lite"/>
    </source>
</evidence>
<dbReference type="InterPro" id="IPR047057">
    <property type="entry name" value="MerR_fam"/>
</dbReference>
<dbReference type="PROSITE" id="PS50937">
    <property type="entry name" value="HTH_MERR_2"/>
    <property type="match status" value="1"/>
</dbReference>
<dbReference type="PANTHER" id="PTHR30204">
    <property type="entry name" value="REDOX-CYCLING DRUG-SENSING TRANSCRIPTIONAL ACTIVATOR SOXR"/>
    <property type="match status" value="1"/>
</dbReference>
<protein>
    <submittedName>
        <fullName evidence="4">Regulatory protein MerR</fullName>
    </submittedName>
</protein>
<dbReference type="InterPro" id="IPR000551">
    <property type="entry name" value="MerR-type_HTH_dom"/>
</dbReference>
<dbReference type="GO" id="GO:0003700">
    <property type="term" value="F:DNA-binding transcription factor activity"/>
    <property type="evidence" value="ECO:0007669"/>
    <property type="project" value="InterPro"/>
</dbReference>
<dbReference type="Proteomes" id="UP000002484">
    <property type="component" value="Chromosome"/>
</dbReference>
<reference evidence="4 5" key="1">
    <citation type="submission" date="2010-10" db="EMBL/GenBank/DDBJ databases">
        <title>Complete sequence of Frankia sp. EuI1c.</title>
        <authorList>
            <consortium name="US DOE Joint Genome Institute"/>
            <person name="Lucas S."/>
            <person name="Copeland A."/>
            <person name="Lapidus A."/>
            <person name="Cheng J.-F."/>
            <person name="Bruce D."/>
            <person name="Goodwin L."/>
            <person name="Pitluck S."/>
            <person name="Chertkov O."/>
            <person name="Detter J.C."/>
            <person name="Han C."/>
            <person name="Tapia R."/>
            <person name="Land M."/>
            <person name="Hauser L."/>
            <person name="Jeffries C."/>
            <person name="Kyrpides N."/>
            <person name="Ivanova N."/>
            <person name="Mikhailova N."/>
            <person name="Beauchemin N."/>
            <person name="Sen A."/>
            <person name="Sur S.A."/>
            <person name="Gtari M."/>
            <person name="Wall L."/>
            <person name="Tisa L."/>
            <person name="Woyke T."/>
        </authorList>
    </citation>
    <scope>NUCLEOTIDE SEQUENCE [LARGE SCALE GENOMIC DNA]</scope>
    <source>
        <strain evidence="5">DSM 45817 / CECT 9037 / EuI1c</strain>
    </source>
</reference>
<dbReference type="AlphaFoldDB" id="E3JAC0"/>
<sequence length="283" mass="29634" precursor="true">MSSRLSAAAAVAAPPLGSAGGPSRAVRSGRVGARPVPDAEADARMAAKVLNIGEVLDRLRVDYADITLSKIRYLEAEGLVEPARTSANYRKYSAGDVARLAYVLHAQRERYLPLRVIKDELAAMDRGEAPPAAPTGPRAVPSTPPATGLDVLLGAERVRLSRRELLAASGLDEEALAELERHGLLRAVSGGGYYDADALVVARTVGLLAAHGVQARHLRAARAAADREAGLIEAAVAPLRAPRSAGATAGDDDLPRDSVDELALLLVRLHAALLRARLGSGPR</sequence>
<evidence type="ECO:0000313" key="4">
    <source>
        <dbReference type="EMBL" id="ADP80971.1"/>
    </source>
</evidence>
<dbReference type="eggNOG" id="COG0789">
    <property type="taxonomic scope" value="Bacteria"/>
</dbReference>
<organism evidence="4 5">
    <name type="scientific">Pseudofrankia inefficax (strain DSM 45817 / CECT 9037 / DDB 130130 / EuI1c)</name>
    <name type="common">Frankia inefficax</name>
    <dbReference type="NCBI Taxonomy" id="298654"/>
    <lineage>
        <taxon>Bacteria</taxon>
        <taxon>Bacillati</taxon>
        <taxon>Actinomycetota</taxon>
        <taxon>Actinomycetes</taxon>
        <taxon>Frankiales</taxon>
        <taxon>Frankiaceae</taxon>
        <taxon>Pseudofrankia</taxon>
    </lineage>
</organism>
<dbReference type="KEGG" id="fri:FraEuI1c_2946"/>
<proteinExistence type="predicted"/>
<dbReference type="SUPFAM" id="SSF46955">
    <property type="entry name" value="Putative DNA-binding domain"/>
    <property type="match status" value="1"/>
</dbReference>
<dbReference type="CDD" id="cd00592">
    <property type="entry name" value="HTH_MerR-like"/>
    <property type="match status" value="1"/>
</dbReference>
<dbReference type="STRING" id="298654.FraEuI1c_2946"/>
<evidence type="ECO:0000256" key="1">
    <source>
        <dbReference type="ARBA" id="ARBA00023125"/>
    </source>
</evidence>
<dbReference type="SMART" id="SM00422">
    <property type="entry name" value="HTH_MERR"/>
    <property type="match status" value="1"/>
</dbReference>
<feature type="compositionally biased region" description="Low complexity" evidence="2">
    <location>
        <begin position="11"/>
        <end position="25"/>
    </location>
</feature>
<feature type="domain" description="HTH merR-type" evidence="3">
    <location>
        <begin position="71"/>
        <end position="123"/>
    </location>
</feature>
<name>E3JAC0_PSEI1</name>